<dbReference type="InterPro" id="IPR014710">
    <property type="entry name" value="RmlC-like_jellyroll"/>
</dbReference>
<dbReference type="HOGENOM" id="CLU_2754035_0_0_9"/>
<gene>
    <name evidence="3" type="ORF">C812_03875</name>
</gene>
<feature type="domain" description="Cyclic nucleotide-binding" evidence="2">
    <location>
        <begin position="13"/>
        <end position="55"/>
    </location>
</feature>
<dbReference type="GeneID" id="43346784"/>
<proteinExistence type="predicted"/>
<protein>
    <recommendedName>
        <fullName evidence="2">Cyclic nucleotide-binding domain-containing protein</fullName>
    </recommendedName>
</protein>
<dbReference type="Proteomes" id="UP000019598">
    <property type="component" value="Unassembled WGS sequence"/>
</dbReference>
<dbReference type="SUPFAM" id="SSF51206">
    <property type="entry name" value="cAMP-binding domain-like"/>
    <property type="match status" value="1"/>
</dbReference>
<keyword evidence="1" id="KW-0010">Activator</keyword>
<sequence>MSQSSHLLRSFPLFQGLTADEAAQIARLTVPRLLPRRAAVFREGDEVESIYFVANENCPHCRSLQGVRQG</sequence>
<name>R9LE20_9BACL</name>
<evidence type="ECO:0000256" key="1">
    <source>
        <dbReference type="ARBA" id="ARBA00023159"/>
    </source>
</evidence>
<dbReference type="OrthoDB" id="9812325at2"/>
<evidence type="ECO:0000313" key="3">
    <source>
        <dbReference type="EMBL" id="EOS53987.1"/>
    </source>
</evidence>
<dbReference type="AlphaFoldDB" id="R9LE20"/>
<dbReference type="RefSeq" id="WP_016314251.1">
    <property type="nucleotide sequence ID" value="NZ_KE159655.1"/>
</dbReference>
<dbReference type="Gene3D" id="2.60.120.10">
    <property type="entry name" value="Jelly Rolls"/>
    <property type="match status" value="1"/>
</dbReference>
<accession>R9LE20</accession>
<dbReference type="PROSITE" id="PS50042">
    <property type="entry name" value="CNMP_BINDING_3"/>
    <property type="match status" value="1"/>
</dbReference>
<dbReference type="EMBL" id="ASSZ01000035">
    <property type="protein sequence ID" value="EOS53987.1"/>
    <property type="molecule type" value="Genomic_DNA"/>
</dbReference>
<comment type="caution">
    <text evidence="3">The sequence shown here is derived from an EMBL/GenBank/DDBJ whole genome shotgun (WGS) entry which is preliminary data.</text>
</comment>
<dbReference type="InterPro" id="IPR000595">
    <property type="entry name" value="cNMP-bd_dom"/>
</dbReference>
<evidence type="ECO:0000259" key="2">
    <source>
        <dbReference type="PROSITE" id="PS50042"/>
    </source>
</evidence>
<dbReference type="InterPro" id="IPR018490">
    <property type="entry name" value="cNMP-bd_dom_sf"/>
</dbReference>
<evidence type="ECO:0000313" key="4">
    <source>
        <dbReference type="Proteomes" id="UP000019598"/>
    </source>
</evidence>
<reference evidence="3 4" key="1">
    <citation type="submission" date="2013-04" db="EMBL/GenBank/DDBJ databases">
        <title>The Genome Sequence of Paenibacillus barengoltzii G22.</title>
        <authorList>
            <consortium name="The Broad Institute Genomics Platform"/>
            <consortium name="The Broad Institute Genome Sequencing Center for Infectious Disease"/>
            <person name="Earl A."/>
            <person name="Xavier R."/>
            <person name="Elson C."/>
            <person name="Duck W."/>
            <person name="Walker B."/>
            <person name="Young S."/>
            <person name="Zeng Q."/>
            <person name="Gargeya S."/>
            <person name="Fitzgerald M."/>
            <person name="Haas B."/>
            <person name="Abouelleil A."/>
            <person name="Allen A.W."/>
            <person name="Alvarado L."/>
            <person name="Arachchi H.M."/>
            <person name="Berlin A.M."/>
            <person name="Chapman S.B."/>
            <person name="Gainer-Dewar J."/>
            <person name="Goldberg J."/>
            <person name="Griggs A."/>
            <person name="Gujja S."/>
            <person name="Hansen M."/>
            <person name="Howarth C."/>
            <person name="Imamovic A."/>
            <person name="Ireland A."/>
            <person name="Larimer J."/>
            <person name="McCowan C."/>
            <person name="Murphy C."/>
            <person name="Pearson M."/>
            <person name="Poon T.W."/>
            <person name="Priest M."/>
            <person name="Roberts A."/>
            <person name="Saif S."/>
            <person name="Shea T."/>
            <person name="Sisk P."/>
            <person name="Sykes S."/>
            <person name="Wortman J."/>
            <person name="Nusbaum C."/>
            <person name="Birren B."/>
        </authorList>
    </citation>
    <scope>NUCLEOTIDE SEQUENCE [LARGE SCALE GENOMIC DNA]</scope>
    <source>
        <strain evidence="3 4">G22</strain>
    </source>
</reference>
<organism evidence="3 4">
    <name type="scientific">Paenibacillus barengoltzii G22</name>
    <dbReference type="NCBI Taxonomy" id="1235795"/>
    <lineage>
        <taxon>Bacteria</taxon>
        <taxon>Bacillati</taxon>
        <taxon>Bacillota</taxon>
        <taxon>Bacilli</taxon>
        <taxon>Bacillales</taxon>
        <taxon>Paenibacillaceae</taxon>
        <taxon>Paenibacillus</taxon>
    </lineage>
</organism>
<dbReference type="STRING" id="1235795.C812_03875"/>
<dbReference type="PATRIC" id="fig|1235795.3.peg.3836"/>